<comment type="caution">
    <text evidence="2">The sequence shown here is derived from an EMBL/GenBank/DDBJ whole genome shotgun (WGS) entry which is preliminary data.</text>
</comment>
<dbReference type="Gene3D" id="1.10.150.280">
    <property type="entry name" value="AF1531-like domain"/>
    <property type="match status" value="1"/>
</dbReference>
<proteinExistence type="predicted"/>
<dbReference type="RefSeq" id="WP_126805626.1">
    <property type="nucleotide sequence ID" value="NZ_PIPP01000001.1"/>
</dbReference>
<gene>
    <name evidence="2" type="ORF">CWE13_01815</name>
</gene>
<dbReference type="PANTHER" id="PTHR21180">
    <property type="entry name" value="ENDONUCLEASE/EXONUCLEASE/PHOSPHATASE FAMILY DOMAIN-CONTAINING PROTEIN 1"/>
    <property type="match status" value="1"/>
</dbReference>
<dbReference type="PANTHER" id="PTHR21180:SF32">
    <property type="entry name" value="ENDONUCLEASE_EXONUCLEASE_PHOSPHATASE FAMILY DOMAIN-CONTAINING PROTEIN 1"/>
    <property type="match status" value="1"/>
</dbReference>
<protein>
    <submittedName>
        <fullName evidence="2">Competence protein ComE</fullName>
    </submittedName>
</protein>
<dbReference type="OrthoDB" id="7510573at2"/>
<dbReference type="SUPFAM" id="SSF47781">
    <property type="entry name" value="RuvA domain 2-like"/>
    <property type="match status" value="1"/>
</dbReference>
<evidence type="ECO:0000256" key="1">
    <source>
        <dbReference type="SAM" id="SignalP"/>
    </source>
</evidence>
<keyword evidence="3" id="KW-1185">Reference proteome</keyword>
<feature type="signal peptide" evidence="1">
    <location>
        <begin position="1"/>
        <end position="20"/>
    </location>
</feature>
<sequence>MFTKSLIAIACSGAFLFTAAAVDVKSSDNNAFVQYESATYADTLRYMQEQRETQSKKVNINSASAEELAAALRGVGKARAQAIIKLREELGQFTDVEQLLQVRGLGVKVLNDNREKITL</sequence>
<dbReference type="GO" id="GO:0015628">
    <property type="term" value="P:protein secretion by the type II secretion system"/>
    <property type="evidence" value="ECO:0007669"/>
    <property type="project" value="TreeGrafter"/>
</dbReference>
<dbReference type="EMBL" id="PIPP01000001">
    <property type="protein sequence ID" value="RUO38404.1"/>
    <property type="molecule type" value="Genomic_DNA"/>
</dbReference>
<accession>A0A432WX96</accession>
<dbReference type="InterPro" id="IPR051675">
    <property type="entry name" value="Endo/Exo/Phosphatase_dom_1"/>
</dbReference>
<dbReference type="GO" id="GO:0015627">
    <property type="term" value="C:type II protein secretion system complex"/>
    <property type="evidence" value="ECO:0007669"/>
    <property type="project" value="TreeGrafter"/>
</dbReference>
<evidence type="ECO:0000313" key="2">
    <source>
        <dbReference type="EMBL" id="RUO38404.1"/>
    </source>
</evidence>
<dbReference type="InterPro" id="IPR010994">
    <property type="entry name" value="RuvA_2-like"/>
</dbReference>
<feature type="chain" id="PRO_5019489930" evidence="1">
    <location>
        <begin position="21"/>
        <end position="119"/>
    </location>
</feature>
<dbReference type="NCBIfam" id="TIGR00426">
    <property type="entry name" value="competence protein ComEA helix-hairpin-helix repeat region"/>
    <property type="match status" value="1"/>
</dbReference>
<reference evidence="3" key="1">
    <citation type="journal article" date="2018" name="Front. Microbiol.">
        <title>Genome-Based Analysis Reveals the Taxonomy and Diversity of the Family Idiomarinaceae.</title>
        <authorList>
            <person name="Liu Y."/>
            <person name="Lai Q."/>
            <person name="Shao Z."/>
        </authorList>
    </citation>
    <scope>NUCLEOTIDE SEQUENCE [LARGE SCALE GENOMIC DNA]</scope>
    <source>
        <strain evidence="3">AIS</strain>
    </source>
</reference>
<evidence type="ECO:0000313" key="3">
    <source>
        <dbReference type="Proteomes" id="UP000286934"/>
    </source>
</evidence>
<keyword evidence="1" id="KW-0732">Signal</keyword>
<dbReference type="InterPro" id="IPR004509">
    <property type="entry name" value="Competence_ComEA_HhH"/>
</dbReference>
<organism evidence="2 3">
    <name type="scientific">Aliidiomarina shirensis</name>
    <dbReference type="NCBI Taxonomy" id="1048642"/>
    <lineage>
        <taxon>Bacteria</taxon>
        <taxon>Pseudomonadati</taxon>
        <taxon>Pseudomonadota</taxon>
        <taxon>Gammaproteobacteria</taxon>
        <taxon>Alteromonadales</taxon>
        <taxon>Idiomarinaceae</taxon>
        <taxon>Aliidiomarina</taxon>
    </lineage>
</organism>
<dbReference type="Pfam" id="PF12836">
    <property type="entry name" value="HHH_3"/>
    <property type="match status" value="1"/>
</dbReference>
<name>A0A432WX96_9GAMM</name>
<dbReference type="AlphaFoldDB" id="A0A432WX96"/>
<dbReference type="Proteomes" id="UP000286934">
    <property type="component" value="Unassembled WGS sequence"/>
</dbReference>